<dbReference type="InterPro" id="IPR005119">
    <property type="entry name" value="LysR_subst-bd"/>
</dbReference>
<dbReference type="RefSeq" id="WP_258734863.1">
    <property type="nucleotide sequence ID" value="NZ_JANTHZ010000014.1"/>
</dbReference>
<evidence type="ECO:0000256" key="3">
    <source>
        <dbReference type="ARBA" id="ARBA00023125"/>
    </source>
</evidence>
<dbReference type="PRINTS" id="PR00039">
    <property type="entry name" value="HTHLYSR"/>
</dbReference>
<dbReference type="GO" id="GO:0005829">
    <property type="term" value="C:cytosol"/>
    <property type="evidence" value="ECO:0007669"/>
    <property type="project" value="TreeGrafter"/>
</dbReference>
<organism evidence="6 7">
    <name type="scientific">Ancylobacter mangrovi</name>
    <dbReference type="NCBI Taxonomy" id="2972472"/>
    <lineage>
        <taxon>Bacteria</taxon>
        <taxon>Pseudomonadati</taxon>
        <taxon>Pseudomonadota</taxon>
        <taxon>Alphaproteobacteria</taxon>
        <taxon>Hyphomicrobiales</taxon>
        <taxon>Xanthobacteraceae</taxon>
        <taxon>Ancylobacter</taxon>
    </lineage>
</organism>
<dbReference type="InterPro" id="IPR000847">
    <property type="entry name" value="LysR_HTH_N"/>
</dbReference>
<reference evidence="6" key="1">
    <citation type="submission" date="2022-08" db="EMBL/GenBank/DDBJ databases">
        <authorList>
            <person name="Li F."/>
        </authorList>
    </citation>
    <scope>NUCLEOTIDE SEQUENCE</scope>
    <source>
        <strain evidence="6">MQZ15Z-1</strain>
    </source>
</reference>
<evidence type="ECO:0000256" key="1">
    <source>
        <dbReference type="ARBA" id="ARBA00009437"/>
    </source>
</evidence>
<dbReference type="Proteomes" id="UP001151088">
    <property type="component" value="Unassembled WGS sequence"/>
</dbReference>
<evidence type="ECO:0000256" key="4">
    <source>
        <dbReference type="ARBA" id="ARBA00023163"/>
    </source>
</evidence>
<feature type="domain" description="HTH lysR-type" evidence="5">
    <location>
        <begin position="7"/>
        <end position="64"/>
    </location>
</feature>
<dbReference type="AlphaFoldDB" id="A0A9X2PFE8"/>
<comment type="caution">
    <text evidence="6">The sequence shown here is derived from an EMBL/GenBank/DDBJ whole genome shotgun (WGS) entry which is preliminary data.</text>
</comment>
<dbReference type="PROSITE" id="PS50931">
    <property type="entry name" value="HTH_LYSR"/>
    <property type="match status" value="1"/>
</dbReference>
<evidence type="ECO:0000259" key="5">
    <source>
        <dbReference type="PROSITE" id="PS50931"/>
    </source>
</evidence>
<dbReference type="GO" id="GO:0003700">
    <property type="term" value="F:DNA-binding transcription factor activity"/>
    <property type="evidence" value="ECO:0007669"/>
    <property type="project" value="InterPro"/>
</dbReference>
<dbReference type="PANTHER" id="PTHR30419">
    <property type="entry name" value="HTH-TYPE TRANSCRIPTIONAL REGULATOR YBHD"/>
    <property type="match status" value="1"/>
</dbReference>
<dbReference type="InterPro" id="IPR050950">
    <property type="entry name" value="HTH-type_LysR_regulators"/>
</dbReference>
<dbReference type="SUPFAM" id="SSF46785">
    <property type="entry name" value="Winged helix' DNA-binding domain"/>
    <property type="match status" value="1"/>
</dbReference>
<proteinExistence type="inferred from homology"/>
<dbReference type="Pfam" id="PF00126">
    <property type="entry name" value="HTH_1"/>
    <property type="match status" value="1"/>
</dbReference>
<dbReference type="Pfam" id="PF03466">
    <property type="entry name" value="LysR_substrate"/>
    <property type="match status" value="1"/>
</dbReference>
<dbReference type="FunFam" id="1.10.10.10:FF:000001">
    <property type="entry name" value="LysR family transcriptional regulator"/>
    <property type="match status" value="1"/>
</dbReference>
<keyword evidence="3" id="KW-0238">DNA-binding</keyword>
<name>A0A9X2PFE8_9HYPH</name>
<dbReference type="EMBL" id="JANTHZ010000014">
    <property type="protein sequence ID" value="MCS0497711.1"/>
    <property type="molecule type" value="Genomic_DNA"/>
</dbReference>
<gene>
    <name evidence="6" type="ORF">NVS89_21695</name>
</gene>
<evidence type="ECO:0000256" key="2">
    <source>
        <dbReference type="ARBA" id="ARBA00023015"/>
    </source>
</evidence>
<keyword evidence="4" id="KW-0804">Transcription</keyword>
<dbReference type="PANTHER" id="PTHR30419:SF30">
    <property type="entry name" value="LYSR FAMILY TRANSCRIPTIONAL REGULATOR"/>
    <property type="match status" value="1"/>
</dbReference>
<evidence type="ECO:0000313" key="6">
    <source>
        <dbReference type="EMBL" id="MCS0497711.1"/>
    </source>
</evidence>
<dbReference type="Gene3D" id="1.10.10.10">
    <property type="entry name" value="Winged helix-like DNA-binding domain superfamily/Winged helix DNA-binding domain"/>
    <property type="match status" value="1"/>
</dbReference>
<comment type="similarity">
    <text evidence="1">Belongs to the LysR transcriptional regulatory family.</text>
</comment>
<keyword evidence="2" id="KW-0805">Transcription regulation</keyword>
<dbReference type="GO" id="GO:0003677">
    <property type="term" value="F:DNA binding"/>
    <property type="evidence" value="ECO:0007669"/>
    <property type="project" value="UniProtKB-KW"/>
</dbReference>
<sequence length="306" mass="33576">MSDIPDLSIRQLKAITAVAKYSSFIAAASELQLSQPGLSRMIRSAEEELGIALFDRTTRHVALTTAGAEFVPLAERILHDLELGSEAIRELRDQTRGHLAISCPMSFATNMLSNMVIEYKRANPNVIIQIFEGIQSNTMGMIRSGQVDFGIGTLSEPYEDLFVDKLCQHHYHVVFARGHRFSRYERVSLQDLKDEPLVSMPPSSNLRRIFDGAAASAGFRLNYTITVNTYSAVSQFVRAGVGVTILSSTSLPEDDRLETRPVDPAVFGGTLAIMRLRGRPMSSAATGFQSLIRRHFAEASGLPGGA</sequence>
<dbReference type="SUPFAM" id="SSF53850">
    <property type="entry name" value="Periplasmic binding protein-like II"/>
    <property type="match status" value="1"/>
</dbReference>
<dbReference type="Gene3D" id="3.40.190.290">
    <property type="match status" value="1"/>
</dbReference>
<accession>A0A9X2PFE8</accession>
<keyword evidence="7" id="KW-1185">Reference proteome</keyword>
<dbReference type="InterPro" id="IPR036390">
    <property type="entry name" value="WH_DNA-bd_sf"/>
</dbReference>
<protein>
    <submittedName>
        <fullName evidence="6">LysR family transcriptional regulator</fullName>
    </submittedName>
</protein>
<dbReference type="InterPro" id="IPR036388">
    <property type="entry name" value="WH-like_DNA-bd_sf"/>
</dbReference>
<evidence type="ECO:0000313" key="7">
    <source>
        <dbReference type="Proteomes" id="UP001151088"/>
    </source>
</evidence>